<evidence type="ECO:0000256" key="5">
    <source>
        <dbReference type="ARBA" id="ARBA00022723"/>
    </source>
</evidence>
<evidence type="ECO:0000313" key="10">
    <source>
        <dbReference type="Proteomes" id="UP000602759"/>
    </source>
</evidence>
<reference evidence="9 10" key="1">
    <citation type="submission" date="2020-08" db="EMBL/GenBank/DDBJ databases">
        <title>Sphingobacterium sp. DN00404 isolated from aquaculture water.</title>
        <authorList>
            <person name="Zhang M."/>
        </authorList>
    </citation>
    <scope>NUCLEOTIDE SEQUENCE [LARGE SCALE GENOMIC DNA]</scope>
    <source>
        <strain evidence="9 10">DN00404</strain>
    </source>
</reference>
<evidence type="ECO:0000256" key="1">
    <source>
        <dbReference type="ARBA" id="ARBA00001946"/>
    </source>
</evidence>
<gene>
    <name evidence="9" type="ORF">H8B06_01845</name>
</gene>
<evidence type="ECO:0000313" key="9">
    <source>
        <dbReference type="EMBL" id="MBD1431553.1"/>
    </source>
</evidence>
<comment type="similarity">
    <text evidence="2">Belongs to the SELO family.</text>
</comment>
<keyword evidence="3" id="KW-0808">Transferase</keyword>
<keyword evidence="10" id="KW-1185">Reference proteome</keyword>
<name>A0ABR7YJQ0_9SPHI</name>
<keyword evidence="5" id="KW-0479">Metal-binding</keyword>
<keyword evidence="6" id="KW-0547">Nucleotide-binding</keyword>
<dbReference type="PANTHER" id="PTHR32057:SF14">
    <property type="entry name" value="PROTEIN ADENYLYLTRANSFERASE SELO, MITOCHONDRIAL"/>
    <property type="match status" value="1"/>
</dbReference>
<proteinExistence type="inferred from homology"/>
<dbReference type="RefSeq" id="WP_190992564.1">
    <property type="nucleotide sequence ID" value="NZ_JACOIK010000001.1"/>
</dbReference>
<evidence type="ECO:0000256" key="3">
    <source>
        <dbReference type="ARBA" id="ARBA00022679"/>
    </source>
</evidence>
<organism evidence="9 10">
    <name type="scientific">Sphingobacterium micropteri</name>
    <dbReference type="NCBI Taxonomy" id="2763501"/>
    <lineage>
        <taxon>Bacteria</taxon>
        <taxon>Pseudomonadati</taxon>
        <taxon>Bacteroidota</taxon>
        <taxon>Sphingobacteriia</taxon>
        <taxon>Sphingobacteriales</taxon>
        <taxon>Sphingobacteriaceae</taxon>
        <taxon>Sphingobacterium</taxon>
    </lineage>
</organism>
<protein>
    <recommendedName>
        <fullName evidence="11">Selenoprotein O</fullName>
    </recommendedName>
</protein>
<keyword evidence="8" id="KW-0460">Magnesium</keyword>
<sequence length="90" mass="10556">MTSYQTRLKVNTCTREDSLLRMRKANPRFILRNYLLHMAIEELQRGENNLFVKLQQALKDPYSKSHDEFFGMRPDWATHQAGCSMLSCSS</sequence>
<evidence type="ECO:0000256" key="4">
    <source>
        <dbReference type="ARBA" id="ARBA00022695"/>
    </source>
</evidence>
<evidence type="ECO:0000256" key="6">
    <source>
        <dbReference type="ARBA" id="ARBA00022741"/>
    </source>
</evidence>
<evidence type="ECO:0000256" key="8">
    <source>
        <dbReference type="ARBA" id="ARBA00022842"/>
    </source>
</evidence>
<keyword evidence="7" id="KW-0067">ATP-binding</keyword>
<dbReference type="InterPro" id="IPR003846">
    <property type="entry name" value="SelO"/>
</dbReference>
<dbReference type="PANTHER" id="PTHR32057">
    <property type="entry name" value="PROTEIN ADENYLYLTRANSFERASE SELO, MITOCHONDRIAL"/>
    <property type="match status" value="1"/>
</dbReference>
<accession>A0ABR7YJQ0</accession>
<evidence type="ECO:0000256" key="7">
    <source>
        <dbReference type="ARBA" id="ARBA00022840"/>
    </source>
</evidence>
<keyword evidence="4" id="KW-0548">Nucleotidyltransferase</keyword>
<comment type="caution">
    <text evidence="9">The sequence shown here is derived from an EMBL/GenBank/DDBJ whole genome shotgun (WGS) entry which is preliminary data.</text>
</comment>
<dbReference type="Proteomes" id="UP000602759">
    <property type="component" value="Unassembled WGS sequence"/>
</dbReference>
<evidence type="ECO:0000256" key="2">
    <source>
        <dbReference type="ARBA" id="ARBA00009747"/>
    </source>
</evidence>
<evidence type="ECO:0008006" key="11">
    <source>
        <dbReference type="Google" id="ProtNLM"/>
    </source>
</evidence>
<dbReference type="EMBL" id="JACOIK010000001">
    <property type="protein sequence ID" value="MBD1431553.1"/>
    <property type="molecule type" value="Genomic_DNA"/>
</dbReference>
<comment type="cofactor">
    <cofactor evidence="1">
        <name>Mg(2+)</name>
        <dbReference type="ChEBI" id="CHEBI:18420"/>
    </cofactor>
</comment>